<evidence type="ECO:0000313" key="2">
    <source>
        <dbReference type="Proteomes" id="UP000181917"/>
    </source>
</evidence>
<evidence type="ECO:0000313" key="1">
    <source>
        <dbReference type="EMBL" id="SDR19258.1"/>
    </source>
</evidence>
<keyword evidence="2" id="KW-1185">Reference proteome</keyword>
<proteinExistence type="predicted"/>
<dbReference type="KEGG" id="acry:AC20117_16915"/>
<sequence length="141" mass="15356">MTAGERLRSYLNLINLSTLMGIAVAKAADCSLQRGPRGLLVAQGYTWPAPKAAGFTLGNVVLLRPAAAHLAANPILMGHEARHSTQYACCLGLPFLPLYGAAALWSLLRTGDPASRNIFERWAGLREGGYSERPLRRRRTR</sequence>
<dbReference type="AlphaFoldDB" id="A0A1H1H2F4"/>
<reference evidence="1 2" key="1">
    <citation type="submission" date="2016-10" db="EMBL/GenBank/DDBJ databases">
        <authorList>
            <person name="de Groot N.N."/>
        </authorList>
    </citation>
    <scope>NUCLEOTIDE SEQUENCE [LARGE SCALE GENOMIC DNA]</scope>
    <source>
        <strain evidence="1 2">DSM 20117</strain>
    </source>
</reference>
<name>A0A1H1H2F4_9MICC</name>
<accession>A0A1H1H2F4</accession>
<dbReference type="EMBL" id="FNKH01000002">
    <property type="protein sequence ID" value="SDR19258.1"/>
    <property type="molecule type" value="Genomic_DNA"/>
</dbReference>
<dbReference type="OrthoDB" id="3296472at2"/>
<organism evidence="1 2">
    <name type="scientific">Crystallibacter crystallopoietes</name>
    <dbReference type="NCBI Taxonomy" id="37928"/>
    <lineage>
        <taxon>Bacteria</taxon>
        <taxon>Bacillati</taxon>
        <taxon>Actinomycetota</taxon>
        <taxon>Actinomycetes</taxon>
        <taxon>Micrococcales</taxon>
        <taxon>Micrococcaceae</taxon>
        <taxon>Crystallibacter</taxon>
    </lineage>
</organism>
<dbReference type="STRING" id="37928.SAMN04489742_4496"/>
<dbReference type="Proteomes" id="UP000181917">
    <property type="component" value="Unassembled WGS sequence"/>
</dbReference>
<evidence type="ECO:0008006" key="3">
    <source>
        <dbReference type="Google" id="ProtNLM"/>
    </source>
</evidence>
<gene>
    <name evidence="1" type="ORF">SAMN04489742_4496</name>
</gene>
<dbReference type="RefSeq" id="WP_074702670.1">
    <property type="nucleotide sequence ID" value="NZ_CP018863.1"/>
</dbReference>
<protein>
    <recommendedName>
        <fullName evidence="3">DUF4157 domain-containing protein</fullName>
    </recommendedName>
</protein>